<dbReference type="EMBL" id="CP162551">
    <property type="protein sequence ID" value="XDI36988.1"/>
    <property type="molecule type" value="Genomic_DNA"/>
</dbReference>
<dbReference type="RefSeq" id="WP_368504368.1">
    <property type="nucleotide sequence ID" value="NZ_CP162551.1"/>
</dbReference>
<feature type="compositionally biased region" description="Polar residues" evidence="1">
    <location>
        <begin position="10"/>
        <end position="28"/>
    </location>
</feature>
<dbReference type="AlphaFoldDB" id="A0AB39BTB2"/>
<feature type="transmembrane region" description="Helical" evidence="2">
    <location>
        <begin position="51"/>
        <end position="71"/>
    </location>
</feature>
<proteinExistence type="predicted"/>
<keyword evidence="2" id="KW-0472">Membrane</keyword>
<feature type="region of interest" description="Disordered" evidence="1">
    <location>
        <begin position="1"/>
        <end position="34"/>
    </location>
</feature>
<name>A0AB39BTB2_9BACI</name>
<protein>
    <submittedName>
        <fullName evidence="3">Uncharacterized protein</fullName>
    </submittedName>
</protein>
<accession>A0AB39BTB2</accession>
<sequence length="205" mass="22671">MNNDRDQQQKPKITSMDSIENSQDQKLNNKAAPKKKDEELFLGEKKFRTGLGLFTLLFAIIGLTLSTSSLAEEEATAEILNRSSEFIESGLTVDTDIQLEPRDFEVTGFTNGSGSARMLIWDYLGDSNNEVQILVDGQPIRELHVLNSNVAAYSVPVPSVVTIRGLSTTGAQPITYAVKFPDRKQTLFNAVPTNGVNQYTLVPRF</sequence>
<keyword evidence="2" id="KW-1133">Transmembrane helix</keyword>
<keyword evidence="2" id="KW-0812">Transmembrane</keyword>
<reference evidence="3" key="1">
    <citation type="submission" date="2024-07" db="EMBL/GenBank/DDBJ databases">
        <title>Identification and characteristics of an arsenic-resistant bacterial isolate, which belongs to a novel species.</title>
        <authorList>
            <person name="Juszczyk A."/>
            <person name="Kowalczyk A."/>
            <person name="Was K."/>
            <person name="Kosowicz W."/>
            <person name="Budzyn A."/>
            <person name="Latowski D."/>
        </authorList>
    </citation>
    <scope>NUCLEOTIDE SEQUENCE</scope>
    <source>
        <strain evidence="3">As8PL</strain>
    </source>
</reference>
<evidence type="ECO:0000256" key="1">
    <source>
        <dbReference type="SAM" id="MobiDB-lite"/>
    </source>
</evidence>
<evidence type="ECO:0000256" key="2">
    <source>
        <dbReference type="SAM" id="Phobius"/>
    </source>
</evidence>
<gene>
    <name evidence="3" type="ORF">AB3N04_01385</name>
</gene>
<evidence type="ECO:0000313" key="3">
    <source>
        <dbReference type="EMBL" id="XDI36988.1"/>
    </source>
</evidence>
<organism evidence="3">
    <name type="scientific">Alkalihalophilus sp. As8PL</name>
    <dbReference type="NCBI Taxonomy" id="3237103"/>
    <lineage>
        <taxon>Bacteria</taxon>
        <taxon>Bacillati</taxon>
        <taxon>Bacillota</taxon>
        <taxon>Bacilli</taxon>
        <taxon>Bacillales</taxon>
        <taxon>Bacillaceae</taxon>
        <taxon>Alkalihalophilus</taxon>
    </lineage>
</organism>